<protein>
    <submittedName>
        <fullName evidence="2">Uncharacterized protein</fullName>
    </submittedName>
</protein>
<name>A0AAD1X958_EUPCR</name>
<evidence type="ECO:0000256" key="1">
    <source>
        <dbReference type="SAM" id="MobiDB-lite"/>
    </source>
</evidence>
<accession>A0AAD1X958</accession>
<dbReference type="EMBL" id="CAMPGE010004513">
    <property type="protein sequence ID" value="CAI2363362.1"/>
    <property type="molecule type" value="Genomic_DNA"/>
</dbReference>
<dbReference type="Proteomes" id="UP001295684">
    <property type="component" value="Unassembled WGS sequence"/>
</dbReference>
<feature type="region of interest" description="Disordered" evidence="1">
    <location>
        <begin position="112"/>
        <end position="136"/>
    </location>
</feature>
<feature type="compositionally biased region" description="Polar residues" evidence="1">
    <location>
        <begin position="112"/>
        <end position="125"/>
    </location>
</feature>
<dbReference type="AlphaFoldDB" id="A0AAD1X958"/>
<sequence>MEERLVFHKLFHFLTKFPIRNCQTQDRKKRGQNSILLSAFGSRKKQQQRRISPEKDPQKILVPNKTSVHFYEDSKRKSNDIPDQYEEISEFSSRPRTKAFAIQNAGSLFSSKTARSYKTQRSASKSKPHGPSLHLTSERKKFIMSMSKKNFYREKSNKIHKNLDSYLNISSCTLAERPEESYEFERSNTTSMIAKRISMKKRAIEEANSSVTFHERLPSGEFVVKNALAHIPDHFLPKKERKATKEYEFIKKMQGYLKTLKLRKSGKRIKKLKSFISKLDQYREPEIKEVTTGKSFQNPTGYLNDLKSLMSRDADYVTLKDLKEMREKKTYSDMENLSKHVLSHVKKIHLLGLKHSKNDASIRESANEKPLTEEDELEIQEEVHNLKVKYKLKKPRQKSMKKLAKNRDLLTNCSNNWPKRKSFSRVNLKASNDSYNYQPENATPSEYTRLSKPRVKTAVHRIRSKKHKSMIDNILKF</sequence>
<gene>
    <name evidence="2" type="ORF">ECRASSUSDP1_LOCUS4695</name>
</gene>
<reference evidence="2" key="1">
    <citation type="submission" date="2023-07" db="EMBL/GenBank/DDBJ databases">
        <authorList>
            <consortium name="AG Swart"/>
            <person name="Singh M."/>
            <person name="Singh A."/>
            <person name="Seah K."/>
            <person name="Emmerich C."/>
        </authorList>
    </citation>
    <scope>NUCLEOTIDE SEQUENCE</scope>
    <source>
        <strain evidence="2">DP1</strain>
    </source>
</reference>
<keyword evidence="3" id="KW-1185">Reference proteome</keyword>
<evidence type="ECO:0000313" key="3">
    <source>
        <dbReference type="Proteomes" id="UP001295684"/>
    </source>
</evidence>
<comment type="caution">
    <text evidence="2">The sequence shown here is derived from an EMBL/GenBank/DDBJ whole genome shotgun (WGS) entry which is preliminary data.</text>
</comment>
<organism evidence="2 3">
    <name type="scientific">Euplotes crassus</name>
    <dbReference type="NCBI Taxonomy" id="5936"/>
    <lineage>
        <taxon>Eukaryota</taxon>
        <taxon>Sar</taxon>
        <taxon>Alveolata</taxon>
        <taxon>Ciliophora</taxon>
        <taxon>Intramacronucleata</taxon>
        <taxon>Spirotrichea</taxon>
        <taxon>Hypotrichia</taxon>
        <taxon>Euplotida</taxon>
        <taxon>Euplotidae</taxon>
        <taxon>Moneuplotes</taxon>
    </lineage>
</organism>
<evidence type="ECO:0000313" key="2">
    <source>
        <dbReference type="EMBL" id="CAI2363362.1"/>
    </source>
</evidence>
<proteinExistence type="predicted"/>